<evidence type="ECO:0000256" key="2">
    <source>
        <dbReference type="ARBA" id="ARBA00022723"/>
    </source>
</evidence>
<keyword evidence="3" id="KW-0378">Hydrolase</keyword>
<name>A0A4Y4CZV4_ZOORA</name>
<sequence length="305" mass="32827">MTRVHLPPSIQVLERGWLSANNVLLFDGGTASLIDSGYVSHAGQTVALLREALAGRRLARLLNTHSHSDHIGGNAAVQRAFGCTIGVPAGIAPAVAAWDEAALLLSVADQRGERFKADHHLAAGECLQMGGFEWQALAAPGHDMDALVFHAPDARGLISGDALWRNGFGILFAEVIGEGGGLEAARATLEALARLSVDWVIPGHGAPFVEVDEAFEAAFARLRYLEEDGARIARNAIRACVTFWLLERRRVALDDLPAHLASVPLYREANRRFLGLSPEALAGWLADELLRSGRVRREGGFLEIT</sequence>
<proteinExistence type="predicted"/>
<dbReference type="RefSeq" id="WP_246093672.1">
    <property type="nucleotide sequence ID" value="NZ_BJNV01000047.1"/>
</dbReference>
<protein>
    <recommendedName>
        <fullName evidence="5">Metallo-beta-lactamase domain-containing protein</fullName>
    </recommendedName>
</protein>
<dbReference type="InterPro" id="IPR050662">
    <property type="entry name" value="Sec-metab_biosynth-thioest"/>
</dbReference>
<keyword evidence="7" id="KW-1185">Reference proteome</keyword>
<evidence type="ECO:0000256" key="4">
    <source>
        <dbReference type="ARBA" id="ARBA00022833"/>
    </source>
</evidence>
<dbReference type="GO" id="GO:0017001">
    <property type="term" value="P:antibiotic catabolic process"/>
    <property type="evidence" value="ECO:0007669"/>
    <property type="project" value="InterPro"/>
</dbReference>
<dbReference type="PROSITE" id="PS00743">
    <property type="entry name" value="BETA_LACTAMASE_B_1"/>
    <property type="match status" value="1"/>
</dbReference>
<evidence type="ECO:0000256" key="3">
    <source>
        <dbReference type="ARBA" id="ARBA00022801"/>
    </source>
</evidence>
<dbReference type="Pfam" id="PF00753">
    <property type="entry name" value="Lactamase_B"/>
    <property type="match status" value="1"/>
</dbReference>
<dbReference type="SUPFAM" id="SSF56281">
    <property type="entry name" value="Metallo-hydrolase/oxidoreductase"/>
    <property type="match status" value="1"/>
</dbReference>
<dbReference type="CDD" id="cd06262">
    <property type="entry name" value="metallo-hydrolase-like_MBL-fold"/>
    <property type="match status" value="1"/>
</dbReference>
<reference evidence="6 7" key="1">
    <citation type="submission" date="2019-06" db="EMBL/GenBank/DDBJ databases">
        <title>Whole genome shotgun sequence of Zoogloea ramigera NBRC 15342.</title>
        <authorList>
            <person name="Hosoyama A."/>
            <person name="Uohara A."/>
            <person name="Ohji S."/>
            <person name="Ichikawa N."/>
        </authorList>
    </citation>
    <scope>NUCLEOTIDE SEQUENCE [LARGE SCALE GENOMIC DNA]</scope>
    <source>
        <strain evidence="6 7">NBRC 15342</strain>
    </source>
</reference>
<dbReference type="AlphaFoldDB" id="A0A4Y4CZV4"/>
<keyword evidence="4" id="KW-0862">Zinc</keyword>
<feature type="domain" description="Metallo-beta-lactamase" evidence="5">
    <location>
        <begin position="19"/>
        <end position="204"/>
    </location>
</feature>
<dbReference type="InterPro" id="IPR001279">
    <property type="entry name" value="Metallo-B-lactamas"/>
</dbReference>
<comment type="caution">
    <text evidence="6">The sequence shown here is derived from an EMBL/GenBank/DDBJ whole genome shotgun (WGS) entry which is preliminary data.</text>
</comment>
<dbReference type="InterPro" id="IPR036866">
    <property type="entry name" value="RibonucZ/Hydroxyglut_hydro"/>
</dbReference>
<dbReference type="PANTHER" id="PTHR23131">
    <property type="entry name" value="ENDORIBONUCLEASE LACTB2"/>
    <property type="match status" value="1"/>
</dbReference>
<dbReference type="PANTHER" id="PTHR23131:SF0">
    <property type="entry name" value="ENDORIBONUCLEASE LACTB2"/>
    <property type="match status" value="1"/>
</dbReference>
<dbReference type="Proteomes" id="UP000318422">
    <property type="component" value="Unassembled WGS sequence"/>
</dbReference>
<dbReference type="Gene3D" id="3.60.15.10">
    <property type="entry name" value="Ribonuclease Z/Hydroxyacylglutathione hydrolase-like"/>
    <property type="match status" value="1"/>
</dbReference>
<gene>
    <name evidence="6" type="ORF">ZRA01_26400</name>
</gene>
<accession>A0A4Y4CZV4</accession>
<organism evidence="6 7">
    <name type="scientific">Zoogloea ramigera</name>
    <dbReference type="NCBI Taxonomy" id="350"/>
    <lineage>
        <taxon>Bacteria</taxon>
        <taxon>Pseudomonadati</taxon>
        <taxon>Pseudomonadota</taxon>
        <taxon>Betaproteobacteria</taxon>
        <taxon>Rhodocyclales</taxon>
        <taxon>Zoogloeaceae</taxon>
        <taxon>Zoogloea</taxon>
    </lineage>
</organism>
<evidence type="ECO:0000313" key="6">
    <source>
        <dbReference type="EMBL" id="GEC96567.1"/>
    </source>
</evidence>
<dbReference type="GO" id="GO:0008800">
    <property type="term" value="F:beta-lactamase activity"/>
    <property type="evidence" value="ECO:0007669"/>
    <property type="project" value="InterPro"/>
</dbReference>
<comment type="cofactor">
    <cofactor evidence="1">
        <name>Zn(2+)</name>
        <dbReference type="ChEBI" id="CHEBI:29105"/>
    </cofactor>
</comment>
<evidence type="ECO:0000256" key="1">
    <source>
        <dbReference type="ARBA" id="ARBA00001947"/>
    </source>
</evidence>
<dbReference type="GO" id="GO:0008270">
    <property type="term" value="F:zinc ion binding"/>
    <property type="evidence" value="ECO:0007669"/>
    <property type="project" value="InterPro"/>
</dbReference>
<dbReference type="SMART" id="SM00849">
    <property type="entry name" value="Lactamase_B"/>
    <property type="match status" value="1"/>
</dbReference>
<evidence type="ECO:0000313" key="7">
    <source>
        <dbReference type="Proteomes" id="UP000318422"/>
    </source>
</evidence>
<dbReference type="EMBL" id="BJNV01000047">
    <property type="protein sequence ID" value="GEC96567.1"/>
    <property type="molecule type" value="Genomic_DNA"/>
</dbReference>
<evidence type="ECO:0000259" key="5">
    <source>
        <dbReference type="SMART" id="SM00849"/>
    </source>
</evidence>
<keyword evidence="2" id="KW-0479">Metal-binding</keyword>
<dbReference type="InterPro" id="IPR001018">
    <property type="entry name" value="Beta-lactamase_class-B_CS"/>
</dbReference>